<protein>
    <submittedName>
        <fullName evidence="2">Membrane protein</fullName>
    </submittedName>
</protein>
<feature type="transmembrane region" description="Helical" evidence="1">
    <location>
        <begin position="58"/>
        <end position="76"/>
    </location>
</feature>
<dbReference type="EMBL" id="CP012418">
    <property type="protein sequence ID" value="AOE48970.1"/>
    <property type="molecule type" value="Genomic_DNA"/>
</dbReference>
<feature type="transmembrane region" description="Helical" evidence="1">
    <location>
        <begin position="106"/>
        <end position="127"/>
    </location>
</feature>
<evidence type="ECO:0000313" key="2">
    <source>
        <dbReference type="EMBL" id="AOE48970.1"/>
    </source>
</evidence>
<dbReference type="STRING" id="1144748.KS2013_242"/>
<dbReference type="PATRIC" id="fig|1144748.3.peg.247"/>
<dbReference type="OrthoDB" id="9779233at2"/>
<feature type="transmembrane region" description="Helical" evidence="1">
    <location>
        <begin position="36"/>
        <end position="52"/>
    </location>
</feature>
<sequence>MSGSELLWLMLGINIVAQLLAWMWQVKTRHADIADIVWSGMLAFNGIVFFILSDANAIHRYALLVIPVAWYLRLFFHLVSRYDLQHEDGRYQHLRSHWNENTQVKFLGFFIGQGLLISLFSIPAWALSYENAPFDTFDVIGIALVAISYLGVWLSDKQLAEFKKNKAESETVCRKGLWRYSRHPNYFFEWLHWFAYPLFALNSDWVWLLWIYPFLMLWFLIKLTGIPFNEQQNLRSKGEDYRQYQKETSMFFPMPVKNSDKE</sequence>
<dbReference type="Pfam" id="PF06966">
    <property type="entry name" value="DUF1295"/>
    <property type="match status" value="1"/>
</dbReference>
<dbReference type="InterPro" id="IPR010721">
    <property type="entry name" value="UstE-like"/>
</dbReference>
<evidence type="ECO:0000256" key="1">
    <source>
        <dbReference type="SAM" id="Phobius"/>
    </source>
</evidence>
<dbReference type="AlphaFoldDB" id="A0A1B3B864"/>
<reference evidence="3" key="1">
    <citation type="submission" date="2015-08" db="EMBL/GenBank/DDBJ databases">
        <authorList>
            <person name="Kim K.M."/>
        </authorList>
    </citation>
    <scope>NUCLEOTIDE SEQUENCE [LARGE SCALE GENOMIC DNA]</scope>
    <source>
        <strain evidence="3">KCTC 23892</strain>
    </source>
</reference>
<dbReference type="KEGG" id="ksd:KS2013_242"/>
<dbReference type="GO" id="GO:0016020">
    <property type="term" value="C:membrane"/>
    <property type="evidence" value="ECO:0007669"/>
    <property type="project" value="TreeGrafter"/>
</dbReference>
<feature type="transmembrane region" description="Helical" evidence="1">
    <location>
        <begin position="139"/>
        <end position="156"/>
    </location>
</feature>
<proteinExistence type="predicted"/>
<dbReference type="Proteomes" id="UP000094147">
    <property type="component" value="Chromosome"/>
</dbReference>
<dbReference type="PANTHER" id="PTHR32251:SF17">
    <property type="entry name" value="STEROID 5-ALPHA REDUCTASE C-TERMINAL DOMAIN-CONTAINING PROTEIN"/>
    <property type="match status" value="1"/>
</dbReference>
<name>A0A1B3B864_9GAMM</name>
<dbReference type="RefSeq" id="WP_068988606.1">
    <property type="nucleotide sequence ID" value="NZ_CP012418.1"/>
</dbReference>
<dbReference type="PROSITE" id="PS50244">
    <property type="entry name" value="S5A_REDUCTASE"/>
    <property type="match status" value="1"/>
</dbReference>
<dbReference type="Gene3D" id="1.20.120.1630">
    <property type="match status" value="1"/>
</dbReference>
<dbReference type="PANTHER" id="PTHR32251">
    <property type="entry name" value="3-OXO-5-ALPHA-STEROID 4-DEHYDROGENASE"/>
    <property type="match status" value="1"/>
</dbReference>
<keyword evidence="1" id="KW-0472">Membrane</keyword>
<accession>A0A1B3B864</accession>
<feature type="transmembrane region" description="Helical" evidence="1">
    <location>
        <begin position="6"/>
        <end position="24"/>
    </location>
</feature>
<keyword evidence="1" id="KW-1133">Transmembrane helix</keyword>
<keyword evidence="1" id="KW-0812">Transmembrane</keyword>
<feature type="transmembrane region" description="Helical" evidence="1">
    <location>
        <begin position="207"/>
        <end position="228"/>
    </location>
</feature>
<evidence type="ECO:0000313" key="3">
    <source>
        <dbReference type="Proteomes" id="UP000094147"/>
    </source>
</evidence>
<keyword evidence="3" id="KW-1185">Reference proteome</keyword>
<gene>
    <name evidence="2" type="ORF">KS2013_242</name>
</gene>
<organism evidence="2 3">
    <name type="scientific">Kangiella sediminilitoris</name>
    <dbReference type="NCBI Taxonomy" id="1144748"/>
    <lineage>
        <taxon>Bacteria</taxon>
        <taxon>Pseudomonadati</taxon>
        <taxon>Pseudomonadota</taxon>
        <taxon>Gammaproteobacteria</taxon>
        <taxon>Kangiellales</taxon>
        <taxon>Kangiellaceae</taxon>
        <taxon>Kangiella</taxon>
    </lineage>
</organism>